<feature type="transmembrane region" description="Helical" evidence="9">
    <location>
        <begin position="29"/>
        <end position="49"/>
    </location>
</feature>
<feature type="transmembrane region" description="Helical" evidence="9">
    <location>
        <begin position="323"/>
        <end position="344"/>
    </location>
</feature>
<evidence type="ECO:0000256" key="4">
    <source>
        <dbReference type="ARBA" id="ARBA00022475"/>
    </source>
</evidence>
<feature type="transmembrane region" description="Helical" evidence="9">
    <location>
        <begin position="418"/>
        <end position="436"/>
    </location>
</feature>
<evidence type="ECO:0000256" key="3">
    <source>
        <dbReference type="ARBA" id="ARBA00022449"/>
    </source>
</evidence>
<keyword evidence="2" id="KW-0813">Transport</keyword>
<evidence type="ECO:0000259" key="10">
    <source>
        <dbReference type="Pfam" id="PF03553"/>
    </source>
</evidence>
<comment type="caution">
    <text evidence="11">The sequence shown here is derived from an EMBL/GenBank/DDBJ whole genome shotgun (WGS) entry which is preliminary data.</text>
</comment>
<feature type="transmembrane region" description="Helical" evidence="9">
    <location>
        <begin position="217"/>
        <end position="235"/>
    </location>
</feature>
<feature type="transmembrane region" description="Helical" evidence="9">
    <location>
        <begin position="55"/>
        <end position="72"/>
    </location>
</feature>
<comment type="subcellular location">
    <subcellularLocation>
        <location evidence="1">Cell membrane</location>
        <topology evidence="1">Multi-pass membrane protein</topology>
    </subcellularLocation>
</comment>
<feature type="transmembrane region" description="Helical" evidence="9">
    <location>
        <begin position="157"/>
        <end position="180"/>
    </location>
</feature>
<sequence>MNDDQGQELAAQEAVGELEIDKLEFRGGVFFSTIPLVFFIVWAITLSVMKLVTEEALVLGMVIGIAIGLFFCKSKWKNYAQALFTGMAQPIGVIAVVAWFWAGMFAKLLAAGGLVEGLIWFGFKTGLQGGFIVGLTFILSALFSTAVGTGYGTVATFGILMFPAGIILGAEPVVLLAAILSGAVFGDNLAPVSDTTIVSATTQEADVPGVVKSRFKYSIAAAIPSLILFTLLGGGGDFGEPQVLANLEAQVSPKGLFMLIPFIFVLYLALSGRHLLTSLTWGIVSSIAFIFLTGTSFSEVLAFSKDEAGNPVVEGALMSGIGGYFNMAILILFILAAAHLMELAGTMETIKNFFLKLINGAVKKAELSIFAIVAFLNVFITINTAAEITAGPFVRKLGKEFHIHPYRRANFLDTVSSSLGYIFPWSGGVLLAWATIKGVAEDFDFIPVIGPTEIFPFVFQGWFLLIVMFIAAITSWGLRFSGENGEEVKPEDFYMNKD</sequence>
<evidence type="ECO:0000256" key="8">
    <source>
        <dbReference type="ARBA" id="ARBA00038435"/>
    </source>
</evidence>
<dbReference type="RefSeq" id="WP_205170468.1">
    <property type="nucleotide sequence ID" value="NZ_JAFBDZ010000002.1"/>
</dbReference>
<feature type="domain" description="Na+/H+ antiporter NhaC-like C-terminal" evidence="10">
    <location>
        <begin position="263"/>
        <end position="436"/>
    </location>
</feature>
<feature type="transmembrane region" description="Helical" evidence="9">
    <location>
        <begin position="365"/>
        <end position="386"/>
    </location>
</feature>
<keyword evidence="4" id="KW-1003">Cell membrane</keyword>
<dbReference type="InterPro" id="IPR018461">
    <property type="entry name" value="Na/H_Antiport_NhaC-like_C"/>
</dbReference>
<dbReference type="EMBL" id="JAFBDZ010000002">
    <property type="protein sequence ID" value="MBM7585147.1"/>
    <property type="molecule type" value="Genomic_DNA"/>
</dbReference>
<comment type="similarity">
    <text evidence="8">Belongs to the NhaC Na(+)/H(+) (TC 2.A.35) antiporter family.</text>
</comment>
<dbReference type="PANTHER" id="PTHR33451">
    <property type="entry name" value="MALATE-2H(+)/NA(+)-LACTATE ANTIPORTER"/>
    <property type="match status" value="1"/>
</dbReference>
<evidence type="ECO:0000256" key="1">
    <source>
        <dbReference type="ARBA" id="ARBA00004651"/>
    </source>
</evidence>
<reference evidence="11 12" key="1">
    <citation type="submission" date="2021-01" db="EMBL/GenBank/DDBJ databases">
        <title>Genomic Encyclopedia of Type Strains, Phase IV (KMG-IV): sequencing the most valuable type-strain genomes for metagenomic binning, comparative biology and taxonomic classification.</title>
        <authorList>
            <person name="Goeker M."/>
        </authorList>
    </citation>
    <scope>NUCLEOTIDE SEQUENCE [LARGE SCALE GENOMIC DNA]</scope>
    <source>
        <strain evidence="11 12">DSM 24834</strain>
    </source>
</reference>
<feature type="transmembrane region" description="Helical" evidence="9">
    <location>
        <begin position="130"/>
        <end position="151"/>
    </location>
</feature>
<keyword evidence="7 9" id="KW-0472">Membrane</keyword>
<feature type="transmembrane region" description="Helical" evidence="9">
    <location>
        <begin position="457"/>
        <end position="478"/>
    </location>
</feature>
<dbReference type="InterPro" id="IPR052180">
    <property type="entry name" value="NhaC_Na-H+_Antiporter"/>
</dbReference>
<dbReference type="Proteomes" id="UP001646157">
    <property type="component" value="Unassembled WGS sequence"/>
</dbReference>
<gene>
    <name evidence="11" type="ORF">JOC86_001689</name>
</gene>
<evidence type="ECO:0000256" key="2">
    <source>
        <dbReference type="ARBA" id="ARBA00022448"/>
    </source>
</evidence>
<evidence type="ECO:0000256" key="6">
    <source>
        <dbReference type="ARBA" id="ARBA00022989"/>
    </source>
</evidence>
<feature type="transmembrane region" description="Helical" evidence="9">
    <location>
        <begin position="279"/>
        <end position="303"/>
    </location>
</feature>
<dbReference type="PANTHER" id="PTHR33451:SF3">
    <property type="entry name" value="MALATE-2H(+)_NA(+)-LACTATE ANTIPORTER"/>
    <property type="match status" value="1"/>
</dbReference>
<dbReference type="Pfam" id="PF03553">
    <property type="entry name" value="Na_H_antiporter"/>
    <property type="match status" value="2"/>
</dbReference>
<evidence type="ECO:0000313" key="11">
    <source>
        <dbReference type="EMBL" id="MBM7585147.1"/>
    </source>
</evidence>
<evidence type="ECO:0000256" key="5">
    <source>
        <dbReference type="ARBA" id="ARBA00022692"/>
    </source>
</evidence>
<evidence type="ECO:0000256" key="7">
    <source>
        <dbReference type="ARBA" id="ARBA00023136"/>
    </source>
</evidence>
<evidence type="ECO:0000256" key="9">
    <source>
        <dbReference type="SAM" id="Phobius"/>
    </source>
</evidence>
<name>A0ABS2NBC3_9BACI</name>
<keyword evidence="12" id="KW-1185">Reference proteome</keyword>
<keyword evidence="5 9" id="KW-0812">Transmembrane</keyword>
<feature type="domain" description="Na+/H+ antiporter NhaC-like C-terminal" evidence="10">
    <location>
        <begin position="39"/>
        <end position="233"/>
    </location>
</feature>
<keyword evidence="6 9" id="KW-1133">Transmembrane helix</keyword>
<organism evidence="11 12">
    <name type="scientific">Rossellomorea pakistanensis</name>
    <dbReference type="NCBI Taxonomy" id="992288"/>
    <lineage>
        <taxon>Bacteria</taxon>
        <taxon>Bacillati</taxon>
        <taxon>Bacillota</taxon>
        <taxon>Bacilli</taxon>
        <taxon>Bacillales</taxon>
        <taxon>Bacillaceae</taxon>
        <taxon>Rossellomorea</taxon>
    </lineage>
</organism>
<evidence type="ECO:0000313" key="12">
    <source>
        <dbReference type="Proteomes" id="UP001646157"/>
    </source>
</evidence>
<accession>A0ABS2NBC3</accession>
<feature type="transmembrane region" description="Helical" evidence="9">
    <location>
        <begin position="255"/>
        <end position="272"/>
    </location>
</feature>
<protein>
    <submittedName>
        <fullName evidence="11">Na+/H+ antiporter NhaC</fullName>
    </submittedName>
</protein>
<keyword evidence="3" id="KW-0050">Antiport</keyword>
<proteinExistence type="inferred from homology"/>